<reference evidence="1 2" key="1">
    <citation type="journal article" date="2013" name="Nat. Commun.">
        <title>The evolution and pathogenic mechanisms of the rice sheath blight pathogen.</title>
        <authorList>
            <person name="Zheng A."/>
            <person name="Lin R."/>
            <person name="Xu L."/>
            <person name="Qin P."/>
            <person name="Tang C."/>
            <person name="Ai P."/>
            <person name="Zhang D."/>
            <person name="Liu Y."/>
            <person name="Sun Z."/>
            <person name="Feng H."/>
            <person name="Wang Y."/>
            <person name="Chen Y."/>
            <person name="Liang X."/>
            <person name="Fu R."/>
            <person name="Li Q."/>
            <person name="Zhang J."/>
            <person name="Yu X."/>
            <person name="Xie Z."/>
            <person name="Ding L."/>
            <person name="Guan P."/>
            <person name="Tang J."/>
            <person name="Liang Y."/>
            <person name="Wang S."/>
            <person name="Deng Q."/>
            <person name="Li S."/>
            <person name="Zhu J."/>
            <person name="Wang L."/>
            <person name="Liu H."/>
            <person name="Li P."/>
        </authorList>
    </citation>
    <scope>NUCLEOTIDE SEQUENCE [LARGE SCALE GENOMIC DNA]</scope>
    <source>
        <strain evidence="2">AG-1 IA</strain>
    </source>
</reference>
<accession>L8WPM8</accession>
<name>L8WPM8_THACA</name>
<proteinExistence type="predicted"/>
<evidence type="ECO:0000313" key="2">
    <source>
        <dbReference type="Proteomes" id="UP000011668"/>
    </source>
</evidence>
<keyword evidence="2" id="KW-1185">Reference proteome</keyword>
<organism evidence="1 2">
    <name type="scientific">Thanatephorus cucumeris (strain AG1-IA)</name>
    <name type="common">Rice sheath blight fungus</name>
    <name type="synonym">Rhizoctonia solani</name>
    <dbReference type="NCBI Taxonomy" id="983506"/>
    <lineage>
        <taxon>Eukaryota</taxon>
        <taxon>Fungi</taxon>
        <taxon>Dikarya</taxon>
        <taxon>Basidiomycota</taxon>
        <taxon>Agaricomycotina</taxon>
        <taxon>Agaricomycetes</taxon>
        <taxon>Cantharellales</taxon>
        <taxon>Ceratobasidiaceae</taxon>
        <taxon>Rhizoctonia</taxon>
        <taxon>Rhizoctonia solani AG-1</taxon>
    </lineage>
</organism>
<gene>
    <name evidence="1" type="ORF">AG1IA_07244</name>
</gene>
<dbReference type="Proteomes" id="UP000011668">
    <property type="component" value="Unassembled WGS sequence"/>
</dbReference>
<evidence type="ECO:0000313" key="1">
    <source>
        <dbReference type="EMBL" id="ELU38727.1"/>
    </source>
</evidence>
<dbReference type="EMBL" id="AFRT01002067">
    <property type="protein sequence ID" value="ELU38727.1"/>
    <property type="molecule type" value="Genomic_DNA"/>
</dbReference>
<comment type="caution">
    <text evidence="1">The sequence shown here is derived from an EMBL/GenBank/DDBJ whole genome shotgun (WGS) entry which is preliminary data.</text>
</comment>
<dbReference type="HOGENOM" id="CLU_3034025_0_0_1"/>
<protein>
    <submittedName>
        <fullName evidence="1">Uncharacterized protein</fullName>
    </submittedName>
</protein>
<sequence length="55" mass="5999">MVPPPAKGFPPPCGASAFELGGWTGRFRTRMSLRIRILIPWSANEHDSDVDSVAC</sequence>
<dbReference type="AlphaFoldDB" id="L8WPM8"/>